<dbReference type="GO" id="GO:0032259">
    <property type="term" value="P:methylation"/>
    <property type="evidence" value="ECO:0007669"/>
    <property type="project" value="UniProtKB-KW"/>
</dbReference>
<organism evidence="4">
    <name type="scientific">Phage sp. ctGns7</name>
    <dbReference type="NCBI Taxonomy" id="2828003"/>
    <lineage>
        <taxon>Viruses</taxon>
    </lineage>
</organism>
<keyword evidence="3" id="KW-0949">S-adenosyl-L-methionine</keyword>
<sequence>MVYMGSKSRIAKEIVPIIQSYIDDNNIHNYLEPFCGGGNVIDKVKCEHKYASDVHPYLIALLKQAQKDTSVFPETITLEEYKDVKDNKEKYPAWYVGLVGFCASYNGKWFSGYANNIKTKIGTVRKYADEKIRNLIKQSLNLKDIQFTCCDFRNIKPTIKNFVIYCDIPYKNSTKYKVDDFPYDEFYDWCRQMAKNNIVLVSEYNMPDDFECIWQKEIKTSLCIDRAKTDSKRVEKLFIINSK</sequence>
<keyword evidence="2" id="KW-0808">Transferase</keyword>
<reference evidence="4" key="1">
    <citation type="journal article" date="2021" name="Proc. Natl. Acad. Sci. U.S.A.">
        <title>A Catalog of Tens of Thousands of Viruses from Human Metagenomes Reveals Hidden Associations with Chronic Diseases.</title>
        <authorList>
            <person name="Tisza M.J."/>
            <person name="Buck C.B."/>
        </authorList>
    </citation>
    <scope>NUCLEOTIDE SEQUENCE</scope>
    <source>
        <strain evidence="4">CtGns7</strain>
    </source>
</reference>
<evidence type="ECO:0000256" key="1">
    <source>
        <dbReference type="ARBA" id="ARBA00022603"/>
    </source>
</evidence>
<dbReference type="PRINTS" id="PR00505">
    <property type="entry name" value="D12N6MTFRASE"/>
</dbReference>
<name>A0A8S5S8L8_9VIRU</name>
<dbReference type="GO" id="GO:0043565">
    <property type="term" value="F:sequence-specific DNA binding"/>
    <property type="evidence" value="ECO:0007669"/>
    <property type="project" value="TreeGrafter"/>
</dbReference>
<keyword evidence="1 4" id="KW-0489">Methyltransferase</keyword>
<dbReference type="InterPro" id="IPR012327">
    <property type="entry name" value="MeTrfase_D12"/>
</dbReference>
<evidence type="ECO:0000256" key="3">
    <source>
        <dbReference type="ARBA" id="ARBA00022691"/>
    </source>
</evidence>
<dbReference type="PANTHER" id="PTHR30481">
    <property type="entry name" value="DNA ADENINE METHYLASE"/>
    <property type="match status" value="1"/>
</dbReference>
<dbReference type="InterPro" id="IPR029063">
    <property type="entry name" value="SAM-dependent_MTases_sf"/>
</dbReference>
<dbReference type="GO" id="GO:0009307">
    <property type="term" value="P:DNA restriction-modification system"/>
    <property type="evidence" value="ECO:0007669"/>
    <property type="project" value="InterPro"/>
</dbReference>
<accession>A0A8S5S8L8</accession>
<dbReference type="EMBL" id="BK032555">
    <property type="protein sequence ID" value="DAF47380.1"/>
    <property type="molecule type" value="Genomic_DNA"/>
</dbReference>
<evidence type="ECO:0000256" key="2">
    <source>
        <dbReference type="ARBA" id="ARBA00022679"/>
    </source>
</evidence>
<dbReference type="Pfam" id="PF02086">
    <property type="entry name" value="MethyltransfD12"/>
    <property type="match status" value="1"/>
</dbReference>
<dbReference type="GO" id="GO:0009007">
    <property type="term" value="F:site-specific DNA-methyltransferase (adenine-specific) activity"/>
    <property type="evidence" value="ECO:0007669"/>
    <property type="project" value="UniProtKB-EC"/>
</dbReference>
<dbReference type="GO" id="GO:0006298">
    <property type="term" value="P:mismatch repair"/>
    <property type="evidence" value="ECO:0007669"/>
    <property type="project" value="TreeGrafter"/>
</dbReference>
<dbReference type="Gene3D" id="3.40.50.150">
    <property type="entry name" value="Vaccinia Virus protein VP39"/>
    <property type="match status" value="2"/>
</dbReference>
<evidence type="ECO:0000313" key="4">
    <source>
        <dbReference type="EMBL" id="DAF47380.1"/>
    </source>
</evidence>
<dbReference type="GO" id="GO:1904047">
    <property type="term" value="F:S-adenosyl-L-methionine binding"/>
    <property type="evidence" value="ECO:0007669"/>
    <property type="project" value="TreeGrafter"/>
</dbReference>
<dbReference type="SUPFAM" id="SSF53335">
    <property type="entry name" value="S-adenosyl-L-methionine-dependent methyltransferases"/>
    <property type="match status" value="1"/>
</dbReference>
<protein>
    <submittedName>
        <fullName evidence="4">DNA adenine methylase</fullName>
    </submittedName>
</protein>
<proteinExistence type="predicted"/>